<reference evidence="3" key="1">
    <citation type="journal article" date="2019" name="Int. J. Syst. Evol. Microbiol.">
        <title>The Global Catalogue of Microorganisms (GCM) 10K type strain sequencing project: providing services to taxonomists for standard genome sequencing and annotation.</title>
        <authorList>
            <consortium name="The Broad Institute Genomics Platform"/>
            <consortium name="The Broad Institute Genome Sequencing Center for Infectious Disease"/>
            <person name="Wu L."/>
            <person name="Ma J."/>
        </authorList>
    </citation>
    <scope>NUCLEOTIDE SEQUENCE [LARGE SCALE GENOMIC DNA]</scope>
    <source>
        <strain evidence="3">JCM 17927</strain>
    </source>
</reference>
<dbReference type="Proteomes" id="UP001501175">
    <property type="component" value="Unassembled WGS sequence"/>
</dbReference>
<dbReference type="RefSeq" id="WP_345247236.1">
    <property type="nucleotide sequence ID" value="NZ_BAABHD010000078.1"/>
</dbReference>
<sequence length="152" mass="17453">MESTKKKSGRRRKDEAESRSYKRVEVRFNQQEYDQLNQRKALTTAKDLSAFIRSLCLEQPLLVKPQQATADTRLLASIRDTRSQILRIGVNINQAVKHINSTTDYEDLRQKTAQLADSVAQLEVACRQAMGQLLTRQTREEVTSGSEDQQRE</sequence>
<feature type="compositionally biased region" description="Basic residues" evidence="1">
    <location>
        <begin position="1"/>
        <end position="11"/>
    </location>
</feature>
<protein>
    <recommendedName>
        <fullName evidence="4">Mobilisation protein (MobC)</fullName>
    </recommendedName>
</protein>
<name>A0ABP8NFR3_9BACT</name>
<organism evidence="2 3">
    <name type="scientific">Nibrella saemangeumensis</name>
    <dbReference type="NCBI Taxonomy" id="1084526"/>
    <lineage>
        <taxon>Bacteria</taxon>
        <taxon>Pseudomonadati</taxon>
        <taxon>Bacteroidota</taxon>
        <taxon>Cytophagia</taxon>
        <taxon>Cytophagales</taxon>
        <taxon>Spirosomataceae</taxon>
        <taxon>Nibrella</taxon>
    </lineage>
</organism>
<feature type="compositionally biased region" description="Basic and acidic residues" evidence="1">
    <location>
        <begin position="12"/>
        <end position="21"/>
    </location>
</feature>
<evidence type="ECO:0008006" key="4">
    <source>
        <dbReference type="Google" id="ProtNLM"/>
    </source>
</evidence>
<evidence type="ECO:0000313" key="2">
    <source>
        <dbReference type="EMBL" id="GAA4464818.1"/>
    </source>
</evidence>
<dbReference type="InterPro" id="IPR045788">
    <property type="entry name" value="MobC_2"/>
</dbReference>
<evidence type="ECO:0000313" key="3">
    <source>
        <dbReference type="Proteomes" id="UP001501175"/>
    </source>
</evidence>
<accession>A0ABP8NFR3</accession>
<comment type="caution">
    <text evidence="2">The sequence shown here is derived from an EMBL/GenBank/DDBJ whole genome shotgun (WGS) entry which is preliminary data.</text>
</comment>
<feature type="region of interest" description="Disordered" evidence="1">
    <location>
        <begin position="1"/>
        <end position="21"/>
    </location>
</feature>
<evidence type="ECO:0000256" key="1">
    <source>
        <dbReference type="SAM" id="MobiDB-lite"/>
    </source>
</evidence>
<proteinExistence type="predicted"/>
<gene>
    <name evidence="2" type="ORF">GCM10023189_44610</name>
</gene>
<dbReference type="EMBL" id="BAABHD010000078">
    <property type="protein sequence ID" value="GAA4464818.1"/>
    <property type="molecule type" value="Genomic_DNA"/>
</dbReference>
<keyword evidence="3" id="KW-1185">Reference proteome</keyword>
<dbReference type="Pfam" id="PF19514">
    <property type="entry name" value="MobC_2"/>
    <property type="match status" value="1"/>
</dbReference>